<dbReference type="InterPro" id="IPR039583">
    <property type="entry name" value="TCFL5/SOLH1/2"/>
</dbReference>
<keyword evidence="7" id="KW-0804">Transcription</keyword>
<dbReference type="GO" id="GO:0005634">
    <property type="term" value="C:nucleus"/>
    <property type="evidence" value="ECO:0007669"/>
    <property type="project" value="UniProtKB-SubCell"/>
</dbReference>
<evidence type="ECO:0000313" key="10">
    <source>
        <dbReference type="Proteomes" id="UP000248483"/>
    </source>
</evidence>
<evidence type="ECO:0000256" key="2">
    <source>
        <dbReference type="ARBA" id="ARBA00022473"/>
    </source>
</evidence>
<dbReference type="CTD" id="402381"/>
<dbReference type="GO" id="GO:0000978">
    <property type="term" value="F:RNA polymerase II cis-regulatory region sequence-specific DNA binding"/>
    <property type="evidence" value="ECO:0007669"/>
    <property type="project" value="TreeGrafter"/>
</dbReference>
<keyword evidence="10" id="KW-1185">Reference proteome</keyword>
<evidence type="ECO:0000256" key="5">
    <source>
        <dbReference type="ARBA" id="ARBA00023015"/>
    </source>
</evidence>
<keyword evidence="8" id="KW-0539">Nucleus</keyword>
<evidence type="ECO:0000256" key="6">
    <source>
        <dbReference type="ARBA" id="ARBA00023125"/>
    </source>
</evidence>
<dbReference type="PANTHER" id="PTHR15402:SF4">
    <property type="entry name" value="SPERMATOGENESIS- AND OOGENESIS-SPECIFIC BASIC HELIX-LOOP-HELIX-CONTAINING PROTEIN 1"/>
    <property type="match status" value="1"/>
</dbReference>
<comment type="subcellular location">
    <subcellularLocation>
        <location evidence="1">Nucleus</location>
    </subcellularLocation>
</comment>
<name>A0A2Y9NM49_DELLE</name>
<evidence type="ECO:0000313" key="11">
    <source>
        <dbReference type="RefSeq" id="XP_022433951.1"/>
    </source>
</evidence>
<dbReference type="GO" id="GO:0007283">
    <property type="term" value="P:spermatogenesis"/>
    <property type="evidence" value="ECO:0007669"/>
    <property type="project" value="UniProtKB-KW"/>
</dbReference>
<accession>A0A2Y9NM49</accession>
<evidence type="ECO:0000256" key="3">
    <source>
        <dbReference type="ARBA" id="ARBA00022782"/>
    </source>
</evidence>
<gene>
    <name evidence="11" type="primary">SOHLH1</name>
</gene>
<dbReference type="InterPro" id="IPR036638">
    <property type="entry name" value="HLH_DNA-bd_sf"/>
</dbReference>
<feature type="domain" description="BHLH" evidence="9">
    <location>
        <begin position="55"/>
        <end position="106"/>
    </location>
</feature>
<evidence type="ECO:0000256" key="8">
    <source>
        <dbReference type="ARBA" id="ARBA00023242"/>
    </source>
</evidence>
<organism evidence="10 11">
    <name type="scientific">Delphinapterus leucas</name>
    <name type="common">Beluga whale</name>
    <dbReference type="NCBI Taxonomy" id="9749"/>
    <lineage>
        <taxon>Eukaryota</taxon>
        <taxon>Metazoa</taxon>
        <taxon>Chordata</taxon>
        <taxon>Craniata</taxon>
        <taxon>Vertebrata</taxon>
        <taxon>Euteleostomi</taxon>
        <taxon>Mammalia</taxon>
        <taxon>Eutheria</taxon>
        <taxon>Laurasiatheria</taxon>
        <taxon>Artiodactyla</taxon>
        <taxon>Whippomorpha</taxon>
        <taxon>Cetacea</taxon>
        <taxon>Odontoceti</taxon>
        <taxon>Monodontidae</taxon>
        <taxon>Delphinapterus</taxon>
    </lineage>
</organism>
<dbReference type="PANTHER" id="PTHR15402">
    <property type="entry name" value="TRANSCRIPTION FACTOR-LIKE 5 PROTEIN"/>
    <property type="match status" value="1"/>
</dbReference>
<reference evidence="11" key="1">
    <citation type="submission" date="2025-08" db="UniProtKB">
        <authorList>
            <consortium name="RefSeq"/>
        </authorList>
    </citation>
    <scope>IDENTIFICATION</scope>
    <source>
        <tissue evidence="11">Blood</tissue>
    </source>
</reference>
<evidence type="ECO:0000256" key="4">
    <source>
        <dbReference type="ARBA" id="ARBA00022871"/>
    </source>
</evidence>
<keyword evidence="3" id="KW-0221">Differentiation</keyword>
<proteinExistence type="predicted"/>
<dbReference type="InterPro" id="IPR011598">
    <property type="entry name" value="bHLH_dom"/>
</dbReference>
<dbReference type="SUPFAM" id="SSF47459">
    <property type="entry name" value="HLH, helix-loop-helix DNA-binding domain"/>
    <property type="match status" value="1"/>
</dbReference>
<dbReference type="GeneID" id="111177048"/>
<keyword evidence="2" id="KW-0217">Developmental protein</keyword>
<dbReference type="CDD" id="cd18908">
    <property type="entry name" value="bHLH_SOHLH1_2"/>
    <property type="match status" value="1"/>
</dbReference>
<keyword evidence="5" id="KW-0805">Transcription regulation</keyword>
<dbReference type="AlphaFoldDB" id="A0A2Y9NM49"/>
<evidence type="ECO:0000259" key="9">
    <source>
        <dbReference type="PROSITE" id="PS50888"/>
    </source>
</evidence>
<keyword evidence="4" id="KW-0744">Spermatogenesis</keyword>
<dbReference type="Proteomes" id="UP000248483">
    <property type="component" value="Unplaced"/>
</dbReference>
<dbReference type="GO" id="GO:0000981">
    <property type="term" value="F:DNA-binding transcription factor activity, RNA polymerase II-specific"/>
    <property type="evidence" value="ECO:0007669"/>
    <property type="project" value="TreeGrafter"/>
</dbReference>
<dbReference type="GO" id="GO:0046983">
    <property type="term" value="F:protein dimerization activity"/>
    <property type="evidence" value="ECO:0007669"/>
    <property type="project" value="InterPro"/>
</dbReference>
<dbReference type="Gene3D" id="4.10.280.10">
    <property type="entry name" value="Helix-loop-helix DNA-binding domain"/>
    <property type="match status" value="1"/>
</dbReference>
<evidence type="ECO:0000256" key="7">
    <source>
        <dbReference type="ARBA" id="ARBA00023163"/>
    </source>
</evidence>
<keyword evidence="6" id="KW-0238">DNA-binding</keyword>
<dbReference type="PROSITE" id="PS50888">
    <property type="entry name" value="BHLH"/>
    <property type="match status" value="1"/>
</dbReference>
<evidence type="ECO:0000256" key="1">
    <source>
        <dbReference type="ARBA" id="ARBA00004123"/>
    </source>
</evidence>
<dbReference type="GO" id="GO:0030154">
    <property type="term" value="P:cell differentiation"/>
    <property type="evidence" value="ECO:0007669"/>
    <property type="project" value="UniProtKB-KW"/>
</dbReference>
<sequence>MAFRGLASDAGLPGAPGSEGCSSGPFLLGTQLRCEDLCHGSGQAKAPAMAKGPVSCLPRNVLSERQRRKRISLSCERLRALLPQFDGRREDMASVLEMSVQFLRLASALVPGWEKHAETWHTWQKDVLQLALASQTPAGAPDPGVGTSSVSMLVFLWGQGTPGHGVCRLFRGFSFCLCVLQAAGLPKPCSCGCGRRAAQPGPAVSRPESLQGPEAAHAVVTAATLPAALPELCLDPLPGKFLPLTSSVSAWMAQAAGPVLEQPDPAMYVAF</sequence>
<dbReference type="Pfam" id="PF00010">
    <property type="entry name" value="HLH"/>
    <property type="match status" value="1"/>
</dbReference>
<protein>
    <submittedName>
        <fullName evidence="11">Spermatogenesis- and oogenesis-specific basic helix-loop-helix-containing protein 1 isoform X2</fullName>
    </submittedName>
</protein>
<dbReference type="SMART" id="SM00353">
    <property type="entry name" value="HLH"/>
    <property type="match status" value="1"/>
</dbReference>
<dbReference type="RefSeq" id="XP_022433951.1">
    <property type="nucleotide sequence ID" value="XM_022578243.1"/>
</dbReference>